<protein>
    <recommendedName>
        <fullName evidence="4">Glc8 protein</fullName>
    </recommendedName>
</protein>
<dbReference type="GeneID" id="63840110"/>
<evidence type="ECO:0008006" key="4">
    <source>
        <dbReference type="Google" id="ProtNLM"/>
    </source>
</evidence>
<name>A0A9P4YD34_CRYP1</name>
<feature type="compositionally biased region" description="Basic and acidic residues" evidence="1">
    <location>
        <begin position="161"/>
        <end position="170"/>
    </location>
</feature>
<sequence length="289" mass="31404">MAAVEDTSPVSHSPPPPNVKRPKGILKNSFQRSPPISPNATSSFPQAAVNSASPEPSASEKEVTIENTKINAGHRRSSSTAGSRPGGARRLSSRTPSVADPNEEADPRIKWDEANLYLTEQERTSTMKITEPKTPYAKHYDPAEDPSDDEQHTGSAGGAGSKDKTTRGQNEDEIPVMSLGEPEEAVPEIPLDEVELANNKRKHSGSGSRVHVVDDEEQAGLSPEEREKHRRFEEMRKKHYEMKEVTQFLGHPEDLDELVDEEDGDDQEGNGSAVPPVPPLPAGVNGRSA</sequence>
<dbReference type="GO" id="GO:0009966">
    <property type="term" value="P:regulation of signal transduction"/>
    <property type="evidence" value="ECO:0007669"/>
    <property type="project" value="InterPro"/>
</dbReference>
<gene>
    <name evidence="2" type="ORF">M406DRAFT_354710</name>
</gene>
<dbReference type="Proteomes" id="UP000803844">
    <property type="component" value="Unassembled WGS sequence"/>
</dbReference>
<comment type="caution">
    <text evidence="2">The sequence shown here is derived from an EMBL/GenBank/DDBJ whole genome shotgun (WGS) entry which is preliminary data.</text>
</comment>
<evidence type="ECO:0000313" key="3">
    <source>
        <dbReference type="Proteomes" id="UP000803844"/>
    </source>
</evidence>
<proteinExistence type="predicted"/>
<feature type="compositionally biased region" description="Polar residues" evidence="1">
    <location>
        <begin position="28"/>
        <end position="50"/>
    </location>
</feature>
<dbReference type="AlphaFoldDB" id="A0A9P4YD34"/>
<accession>A0A9P4YD34</accession>
<dbReference type="PANTHER" id="PTHR12398:SF20">
    <property type="entry name" value="PROTEIN PHOSPHATASE 1 REGULATORY INHIBITOR SUBUNIT 2"/>
    <property type="match status" value="1"/>
</dbReference>
<organism evidence="2 3">
    <name type="scientific">Cryphonectria parasitica (strain ATCC 38755 / EP155)</name>
    <dbReference type="NCBI Taxonomy" id="660469"/>
    <lineage>
        <taxon>Eukaryota</taxon>
        <taxon>Fungi</taxon>
        <taxon>Dikarya</taxon>
        <taxon>Ascomycota</taxon>
        <taxon>Pezizomycotina</taxon>
        <taxon>Sordariomycetes</taxon>
        <taxon>Sordariomycetidae</taxon>
        <taxon>Diaporthales</taxon>
        <taxon>Cryphonectriaceae</taxon>
        <taxon>Cryphonectria-Endothia species complex</taxon>
        <taxon>Cryphonectria</taxon>
    </lineage>
</organism>
<dbReference type="GO" id="GO:0004864">
    <property type="term" value="F:protein phosphatase inhibitor activity"/>
    <property type="evidence" value="ECO:0007669"/>
    <property type="project" value="InterPro"/>
</dbReference>
<evidence type="ECO:0000256" key="1">
    <source>
        <dbReference type="SAM" id="MobiDB-lite"/>
    </source>
</evidence>
<dbReference type="Pfam" id="PF04979">
    <property type="entry name" value="IPP-2"/>
    <property type="match status" value="1"/>
</dbReference>
<dbReference type="RefSeq" id="XP_040782109.1">
    <property type="nucleotide sequence ID" value="XM_040922981.1"/>
</dbReference>
<keyword evidence="3" id="KW-1185">Reference proteome</keyword>
<dbReference type="EMBL" id="MU032344">
    <property type="protein sequence ID" value="KAF3771148.1"/>
    <property type="molecule type" value="Genomic_DNA"/>
</dbReference>
<feature type="region of interest" description="Disordered" evidence="1">
    <location>
        <begin position="246"/>
        <end position="289"/>
    </location>
</feature>
<feature type="compositionally biased region" description="Acidic residues" evidence="1">
    <location>
        <begin position="181"/>
        <end position="195"/>
    </location>
</feature>
<dbReference type="OrthoDB" id="551302at2759"/>
<feature type="compositionally biased region" description="Acidic residues" evidence="1">
    <location>
        <begin position="254"/>
        <end position="268"/>
    </location>
</feature>
<evidence type="ECO:0000313" key="2">
    <source>
        <dbReference type="EMBL" id="KAF3771148.1"/>
    </source>
</evidence>
<feature type="region of interest" description="Disordered" evidence="1">
    <location>
        <begin position="1"/>
        <end position="230"/>
    </location>
</feature>
<dbReference type="InterPro" id="IPR007062">
    <property type="entry name" value="PPI-2"/>
</dbReference>
<reference evidence="2" key="1">
    <citation type="journal article" date="2020" name="Phytopathology">
        <title>Genome sequence of the chestnut blight fungus Cryphonectria parasitica EP155: A fundamental resource for an archetypical invasive plant pathogen.</title>
        <authorList>
            <person name="Crouch J.A."/>
            <person name="Dawe A."/>
            <person name="Aerts A."/>
            <person name="Barry K."/>
            <person name="Churchill A.C.L."/>
            <person name="Grimwood J."/>
            <person name="Hillman B."/>
            <person name="Milgroom M.G."/>
            <person name="Pangilinan J."/>
            <person name="Smith M."/>
            <person name="Salamov A."/>
            <person name="Schmutz J."/>
            <person name="Yadav J."/>
            <person name="Grigoriev I.V."/>
            <person name="Nuss D."/>
        </authorList>
    </citation>
    <scope>NUCLEOTIDE SEQUENCE</scope>
    <source>
        <strain evidence="2">EP155</strain>
    </source>
</reference>
<dbReference type="PANTHER" id="PTHR12398">
    <property type="entry name" value="PROTEIN PHOSPHATASE INHIBITOR"/>
    <property type="match status" value="1"/>
</dbReference>